<feature type="transmembrane region" description="Helical" evidence="2">
    <location>
        <begin position="2415"/>
        <end position="2436"/>
    </location>
</feature>
<feature type="region of interest" description="Disordered" evidence="1">
    <location>
        <begin position="229"/>
        <end position="253"/>
    </location>
</feature>
<feature type="compositionally biased region" description="Basic residues" evidence="1">
    <location>
        <begin position="333"/>
        <end position="347"/>
    </location>
</feature>
<dbReference type="Proteomes" id="UP000095280">
    <property type="component" value="Unplaced"/>
</dbReference>
<protein>
    <submittedName>
        <fullName evidence="4">C2H2-type domain-containing protein</fullName>
    </submittedName>
</protein>
<feature type="compositionally biased region" description="Low complexity" evidence="1">
    <location>
        <begin position="181"/>
        <end position="195"/>
    </location>
</feature>
<feature type="region of interest" description="Disordered" evidence="1">
    <location>
        <begin position="562"/>
        <end position="581"/>
    </location>
</feature>
<evidence type="ECO:0000313" key="4">
    <source>
        <dbReference type="WBParaSite" id="maker-uti_cns_0013919-snap-gene-0.3-mRNA-1"/>
    </source>
</evidence>
<feature type="region of interest" description="Disordered" evidence="1">
    <location>
        <begin position="331"/>
        <end position="350"/>
    </location>
</feature>
<evidence type="ECO:0000256" key="1">
    <source>
        <dbReference type="SAM" id="MobiDB-lite"/>
    </source>
</evidence>
<dbReference type="WBParaSite" id="maker-uti_cns_0013919-snap-gene-0.3-mRNA-1">
    <property type="protein sequence ID" value="maker-uti_cns_0013919-snap-gene-0.3-mRNA-1"/>
    <property type="gene ID" value="maker-uti_cns_0013919-snap-gene-0.3"/>
</dbReference>
<feature type="compositionally biased region" description="Low complexity" evidence="1">
    <location>
        <begin position="229"/>
        <end position="244"/>
    </location>
</feature>
<feature type="region of interest" description="Disordered" evidence="1">
    <location>
        <begin position="2869"/>
        <end position="2888"/>
    </location>
</feature>
<feature type="compositionally biased region" description="Basic residues" evidence="1">
    <location>
        <begin position="124"/>
        <end position="134"/>
    </location>
</feature>
<name>A0A1I8IM28_9PLAT</name>
<accession>A0A1I8IM28</accession>
<evidence type="ECO:0000313" key="3">
    <source>
        <dbReference type="Proteomes" id="UP000095280"/>
    </source>
</evidence>
<proteinExistence type="predicted"/>
<sequence length="2888" mass="297536">YEERANYLESLVHRFQQRDETFEQFAKGVFAPVPAEFPAGGPFGSAVSHQHQQPGSLQLDHADCGGPRLKDELLHVSVQPASDEAATLQQQLQQPHADELQSPQGKSGKAGGDFDLSVAQRLRMSSRRAAKSMRRSVPTSIPSSVSGSLAAGLSNLGPPRKMTSNQKSKAKTGLHYSTPMRSSSSMCRQRSSAQQTEAQAPDVELHGMRVSFDRLQLYSTVPDAAHVSSAAAATSTSKKSAAGSRRQERLDSVRTAGSDADRCCSFECSSCDMLCEMRQLHEFLHQRLLQQDLILHPPLWHSSWHACCSNECFCCCEFTLTRLDSAVSSPLPRRQKYRPASSRRRAARCSGPEAPIGVGCGRPSTSLYQNVQYGAGCPPRDAQVNRSESPTESSTEVDSVLAAAMATAPERGSRYWTRTVRESGWPMLLPAWQRYTPSAPARGPSWSWSYRNHRTVGGGWPRTSHTSSAVWFRLVNGRPEVVTPLILAGDSTLSRTTAALSRDELRGGRPIEPAVLRLLSRTRTILRPSSQREGMQCELQVSQVTFISAHCKPLQCTLHRSNGPQRPAAAHGSWQRQTRQPDSGRAMLTFALYRAEILTVAETQESIAPERGVAGRAEFSTQHAFAHPAGGAEAVHVALELCGTDTTSTSAGCWSLIANIGMTNFRIPSFRQCRLILNDRSFSPLSRSRCACSLNRLRVGLGCAPGLALPVAAEPVGVSTTAVVQEAAALLGVVVVVVPPRLGQQWIGTAAQATFRDRVEARAQKAVSIAQAAAVAHLLAAACVWIVAEPQKRLAARPRVGRQVADALPKLWVAVPLAVRPGHEEVHAFAAYAAHHRIAAGDVACVEKIADAEDACDDFWEGSVGGSWQRSCSMSTEADRPEHRARRWWQSLRLEVVCVASAAGEFKCPTLAGPFIEEVAGQPHKVRHRAGASGWWQLADAAEVGLWQQQRRRAADPPARMAAAAGLQWAAAARRGLLSARSRGAAAGSLAVHQSEEAVPVALATAVDEFATAVNMYNSLLGTNIKNATMLSQATSHALTLHNAVRGLTDASLAAGDSIHKEADFSNEASTLRAFLESNGQTGAYLGRVAVVLDAAPYPGRRLRSSNPIRPVALNALPGGALILAAAEAQWHLAIANSTRRRHDPQTQSSTAVSRHPVQSGLSKRVAVVPVAAALQHIRSKILVKPTISMFEIREKDAGVEVADDTVEGAALVASGSAVETVDADAVLAVSASLLGVAPLTVELSTVCVDSVLNVGPVASGTLTLGVSTLAALVASGSAVETVDADAVLAVSASLLGVAPLTVELSTVCVDSVLNVGPVASGTLTLGVSTLAALVASGSAVETVDADAVLAVSASLLGVAPLTVELSTVCVDSVLNVGPVASGTLTLGVSTLAALVASGSAVETVDADAVLAVSASLLGVAPLTVELSTVCVDSVLNVGPVASGTLTLGVSTLAALVASGSAVETVDADAVLAVSASLLGVAPLTVELSTVCVDSVLNVGPVASGTLTLGVSTLAALVASGSAVETVDADAVLAVSASLLGVAPLTVELSTVCVDSVLNVGPVASGTLTLGVSTLAALVASGSAVETVDADAVLAVSASLLGVAPLTVELSTVCVDSVLNVGPVASGTLTLGVSTLAALVASGSAVETVDADAVLAVSASLLGVAPLTVELSTVCVDSVLNVGPVASGTLTLGVSTLAALVASGSAVETVDADAVLAVSASLLGVAPLTVELSTVCVDSVLNVGPVASGTLTLGVSTLAALVASGSAVETVDADAVLAVSASLLGVAPLTVELSTVCVDSVLNVGPVASGTLTLGVSTLAALVASGSAVETVDADAVLAVSASLLGVAPLTVELSTVCVDSVLNVGPVASGTLTLGVSTLAALVASGSAVETVDADAVLAVSASLLGVAPLTVELSTVCVDSVLNVGPVASGTLTLGVSTLAALVASGSAVETVDADAVLAVSASLLGVAPLTVELSTVCVDSVLNVGPVASGTLTLGVSTLAALVASGSAVETVDADAVLAVSASLLSVSTLCRAQCRACRFWYTHARRLDTGGACGFRFRSGNSRRRRSARSLGLAAGRRATHGRALNCLCRLRAQCRACRFWYTHARRLDTGGACGFRFRSGNSRRRRSARSLGLAAGRRATHGRALNCLCRLRAQCRACRFWYTHARRLDTGGACGFRFRSGNSRRRRSARSLGLAAGRRATHGRALNCLCRLRAQCRACRFWYTHARRLDTGGACGFRFRSGNSRRRRSARSLGLAAGRRLAATHGRALSRAALLALLGVCVDSVSLSMSSACRFWYTHARRLDTGGACGFRFRSGNSRRRRSARSLGLAAGRRATHGRALSLASCSVCVDSVLTVGAPCSSGSHGTVTLAGLSLASGSFTHARRLDTGGACGFRFRSGNSRRRRSARSLNCCLGLLAQLLGVALALTVDWRRLWLPTQCSQSRPRCWGLATGLTLNCRLRAQCRACRFWYTHARRLDTGGACGFRFRISASLLGVAPLTVELSTVCVDSVLNVGPVASGTLTLGVSTLAALVASGSAVETVDADAVLAVSASLLGVAPLTVELSTVCVDSVLNVGPVASGTLTLGVSTLAALVASGSAVETVDADAVLAVSASLLGVAPLTVELSTVCVDSVLNVGPVASGTLTLGVSTLAALVASGSAVETVDADAVLAVSASLLGVAPLTVELSTVCVDSVLNVGPVASGTLTLGVSTLAALVASGSAVETVDADAVLAVSASLLGVAPLTVELSTVCVDSVLNVGPVASGRRRHSVSASLLGVAPLTRSQLRLDTAHAALHHCGSTTGGAFLGLAAGRRATHGRALNCLCRLRAQCRACRFWYTHARRLDTGGACGFRFRSGNSRRRRSARSLGLAAGRRATHGQLELS</sequence>
<evidence type="ECO:0000256" key="2">
    <source>
        <dbReference type="SAM" id="Phobius"/>
    </source>
</evidence>
<organism evidence="3 4">
    <name type="scientific">Macrostomum lignano</name>
    <dbReference type="NCBI Taxonomy" id="282301"/>
    <lineage>
        <taxon>Eukaryota</taxon>
        <taxon>Metazoa</taxon>
        <taxon>Spiralia</taxon>
        <taxon>Lophotrochozoa</taxon>
        <taxon>Platyhelminthes</taxon>
        <taxon>Rhabditophora</taxon>
        <taxon>Macrostomorpha</taxon>
        <taxon>Macrostomida</taxon>
        <taxon>Macrostomidae</taxon>
        <taxon>Macrostomum</taxon>
    </lineage>
</organism>
<keyword evidence="3" id="KW-1185">Reference proteome</keyword>
<keyword evidence="2" id="KW-0472">Membrane</keyword>
<keyword evidence="2" id="KW-1133">Transmembrane helix</keyword>
<feature type="compositionally biased region" description="Low complexity" evidence="1">
    <location>
        <begin position="143"/>
        <end position="157"/>
    </location>
</feature>
<keyword evidence="2" id="KW-0812">Transmembrane</keyword>
<reference evidence="4" key="1">
    <citation type="submission" date="2016-11" db="UniProtKB">
        <authorList>
            <consortium name="WormBaseParasite"/>
        </authorList>
    </citation>
    <scope>IDENTIFICATION</scope>
</reference>
<feature type="region of interest" description="Disordered" evidence="1">
    <location>
        <begin position="81"/>
        <end position="202"/>
    </location>
</feature>